<dbReference type="EMBL" id="QWGA01000007">
    <property type="protein sequence ID" value="RIJ28688.1"/>
    <property type="molecule type" value="Genomic_DNA"/>
</dbReference>
<keyword evidence="1" id="KW-0732">Signal</keyword>
<dbReference type="NCBIfam" id="TIGR04433">
    <property type="entry name" value="UrcA_uranyl"/>
    <property type="match status" value="1"/>
</dbReference>
<organism evidence="2 3">
    <name type="scientific">Henriciella algicola</name>
    <dbReference type="NCBI Taxonomy" id="1608422"/>
    <lineage>
        <taxon>Bacteria</taxon>
        <taxon>Pseudomonadati</taxon>
        <taxon>Pseudomonadota</taxon>
        <taxon>Alphaproteobacteria</taxon>
        <taxon>Hyphomonadales</taxon>
        <taxon>Hyphomonadaceae</taxon>
        <taxon>Henriciella</taxon>
    </lineage>
</organism>
<dbReference type="OrthoDB" id="7631108at2"/>
<proteinExistence type="predicted"/>
<reference evidence="2 3" key="1">
    <citation type="submission" date="2018-08" db="EMBL/GenBank/DDBJ databases">
        <title>Henriciella mobilis sp. nov., isolated from seawater.</title>
        <authorList>
            <person name="Cheng H."/>
            <person name="Wu Y.-H."/>
            <person name="Xu X.-W."/>
            <person name="Guo L.-L."/>
        </authorList>
    </citation>
    <scope>NUCLEOTIDE SEQUENCE [LARGE SCALE GENOMIC DNA]</scope>
    <source>
        <strain evidence="2 3">CCUG67844</strain>
    </source>
</reference>
<keyword evidence="3" id="KW-1185">Reference proteome</keyword>
<gene>
    <name evidence="2" type="ORF">D1222_09900</name>
</gene>
<comment type="caution">
    <text evidence="2">The sequence shown here is derived from an EMBL/GenBank/DDBJ whole genome shotgun (WGS) entry which is preliminary data.</text>
</comment>
<dbReference type="Proteomes" id="UP000265845">
    <property type="component" value="Unassembled WGS sequence"/>
</dbReference>
<protein>
    <submittedName>
        <fullName evidence="2">UrcA family protein</fullName>
    </submittedName>
</protein>
<sequence length="109" mass="11304">MKKKSVITAIALTVCAGFAAPAFAGSTQPANSVEADITGLDLTTPEGRAKVESRIERAAEHACLARSGPQPLSYQRATAICVDAAVKDAMGRVFPKAERVAEAKTTSEG</sequence>
<feature type="chain" id="PRO_5017422777" evidence="1">
    <location>
        <begin position="25"/>
        <end position="109"/>
    </location>
</feature>
<feature type="signal peptide" evidence="1">
    <location>
        <begin position="1"/>
        <end position="24"/>
    </location>
</feature>
<dbReference type="RefSeq" id="WP_119454112.1">
    <property type="nucleotide sequence ID" value="NZ_QWGA01000007.1"/>
</dbReference>
<evidence type="ECO:0000313" key="2">
    <source>
        <dbReference type="EMBL" id="RIJ28688.1"/>
    </source>
</evidence>
<accession>A0A399RB80</accession>
<dbReference type="InterPro" id="IPR030972">
    <property type="entry name" value="UrcA_uranyl"/>
</dbReference>
<evidence type="ECO:0000313" key="3">
    <source>
        <dbReference type="Proteomes" id="UP000265845"/>
    </source>
</evidence>
<dbReference type="AlphaFoldDB" id="A0A399RB80"/>
<name>A0A399RB80_9PROT</name>
<evidence type="ECO:0000256" key="1">
    <source>
        <dbReference type="SAM" id="SignalP"/>
    </source>
</evidence>